<feature type="domain" description="HTH gntR-type" evidence="4">
    <location>
        <begin position="11"/>
        <end position="79"/>
    </location>
</feature>
<dbReference type="Gene3D" id="1.10.10.10">
    <property type="entry name" value="Winged helix-like DNA-binding domain superfamily/Winged helix DNA-binding domain"/>
    <property type="match status" value="1"/>
</dbReference>
<dbReference type="InterPro" id="IPR036388">
    <property type="entry name" value="WH-like_DNA-bd_sf"/>
</dbReference>
<evidence type="ECO:0000259" key="4">
    <source>
        <dbReference type="PROSITE" id="PS50949"/>
    </source>
</evidence>
<dbReference type="SMART" id="SM00345">
    <property type="entry name" value="HTH_GNTR"/>
    <property type="match status" value="1"/>
</dbReference>
<dbReference type="InterPro" id="IPR000524">
    <property type="entry name" value="Tscrpt_reg_HTH_GntR"/>
</dbReference>
<evidence type="ECO:0000256" key="3">
    <source>
        <dbReference type="ARBA" id="ARBA00023163"/>
    </source>
</evidence>
<dbReference type="InterPro" id="IPR036390">
    <property type="entry name" value="WH_DNA-bd_sf"/>
</dbReference>
<name>A0A9D1HG10_9FIRM</name>
<accession>A0A9D1HG10</accession>
<dbReference type="AlphaFoldDB" id="A0A9D1HG10"/>
<sequence>MILSLNLKSETPIYQQIYNQIVQGIASGALEPGEKLPTVRGLAEETGINSMTVNKAYQLLKADGYIFTDRRNGATVQNVFPDVDHLSERDQEQLAMIISRASLSGINKEQFLELCGDIYDQLISGNGR</sequence>
<keyword evidence="2" id="KW-0238">DNA-binding</keyword>
<keyword evidence="1" id="KW-0805">Transcription regulation</keyword>
<keyword evidence="3" id="KW-0804">Transcription</keyword>
<dbReference type="Pfam" id="PF00392">
    <property type="entry name" value="GntR"/>
    <property type="match status" value="1"/>
</dbReference>
<dbReference type="CDD" id="cd07377">
    <property type="entry name" value="WHTH_GntR"/>
    <property type="match status" value="1"/>
</dbReference>
<dbReference type="SUPFAM" id="SSF46785">
    <property type="entry name" value="Winged helix' DNA-binding domain"/>
    <property type="match status" value="1"/>
</dbReference>
<protein>
    <submittedName>
        <fullName evidence="5">GntR family transcriptional regulator</fullName>
    </submittedName>
</protein>
<dbReference type="EMBL" id="DVLT01000037">
    <property type="protein sequence ID" value="HIU02641.1"/>
    <property type="molecule type" value="Genomic_DNA"/>
</dbReference>
<reference evidence="5" key="2">
    <citation type="journal article" date="2021" name="PeerJ">
        <title>Extensive microbial diversity within the chicken gut microbiome revealed by metagenomics and culture.</title>
        <authorList>
            <person name="Gilroy R."/>
            <person name="Ravi A."/>
            <person name="Getino M."/>
            <person name="Pursley I."/>
            <person name="Horton D.L."/>
            <person name="Alikhan N.F."/>
            <person name="Baker D."/>
            <person name="Gharbi K."/>
            <person name="Hall N."/>
            <person name="Watson M."/>
            <person name="Adriaenssens E.M."/>
            <person name="Foster-Nyarko E."/>
            <person name="Jarju S."/>
            <person name="Secka A."/>
            <person name="Antonio M."/>
            <person name="Oren A."/>
            <person name="Chaudhuri R.R."/>
            <person name="La Ragione R."/>
            <person name="Hildebrand F."/>
            <person name="Pallen M.J."/>
        </authorList>
    </citation>
    <scope>NUCLEOTIDE SEQUENCE</scope>
    <source>
        <strain evidence="5">CHK187-14744</strain>
    </source>
</reference>
<dbReference type="PROSITE" id="PS50949">
    <property type="entry name" value="HTH_GNTR"/>
    <property type="match status" value="1"/>
</dbReference>
<proteinExistence type="predicted"/>
<evidence type="ECO:0000256" key="2">
    <source>
        <dbReference type="ARBA" id="ARBA00023125"/>
    </source>
</evidence>
<evidence type="ECO:0000256" key="1">
    <source>
        <dbReference type="ARBA" id="ARBA00023015"/>
    </source>
</evidence>
<evidence type="ECO:0000313" key="5">
    <source>
        <dbReference type="EMBL" id="HIU02641.1"/>
    </source>
</evidence>
<evidence type="ECO:0000313" key="6">
    <source>
        <dbReference type="Proteomes" id="UP000824164"/>
    </source>
</evidence>
<dbReference type="GO" id="GO:0003677">
    <property type="term" value="F:DNA binding"/>
    <property type="evidence" value="ECO:0007669"/>
    <property type="project" value="UniProtKB-KW"/>
</dbReference>
<dbReference type="GO" id="GO:0003700">
    <property type="term" value="F:DNA-binding transcription factor activity"/>
    <property type="evidence" value="ECO:0007669"/>
    <property type="project" value="InterPro"/>
</dbReference>
<reference evidence="5" key="1">
    <citation type="submission" date="2020-10" db="EMBL/GenBank/DDBJ databases">
        <authorList>
            <person name="Gilroy R."/>
        </authorList>
    </citation>
    <scope>NUCLEOTIDE SEQUENCE</scope>
    <source>
        <strain evidence="5">CHK187-14744</strain>
    </source>
</reference>
<organism evidence="5 6">
    <name type="scientific">Candidatus Onthocola gallistercoris</name>
    <dbReference type="NCBI Taxonomy" id="2840876"/>
    <lineage>
        <taxon>Bacteria</taxon>
        <taxon>Bacillati</taxon>
        <taxon>Bacillota</taxon>
        <taxon>Bacilli</taxon>
        <taxon>Candidatus Onthocola</taxon>
    </lineage>
</organism>
<gene>
    <name evidence="5" type="ORF">IAB63_05260</name>
</gene>
<dbReference type="PANTHER" id="PTHR38445:SF12">
    <property type="entry name" value="GNTR-FAMILY TRANSCRIPTIONAL REGULATOR"/>
    <property type="match status" value="1"/>
</dbReference>
<comment type="caution">
    <text evidence="5">The sequence shown here is derived from an EMBL/GenBank/DDBJ whole genome shotgun (WGS) entry which is preliminary data.</text>
</comment>
<dbReference type="PANTHER" id="PTHR38445">
    <property type="entry name" value="HTH-TYPE TRANSCRIPTIONAL REPRESSOR YTRA"/>
    <property type="match status" value="1"/>
</dbReference>
<dbReference type="Proteomes" id="UP000824164">
    <property type="component" value="Unassembled WGS sequence"/>
</dbReference>